<evidence type="ECO:0000313" key="2">
    <source>
        <dbReference type="Proteomes" id="UP000269352"/>
    </source>
</evidence>
<evidence type="ECO:0000313" key="1">
    <source>
        <dbReference type="EMBL" id="GBR74774.1"/>
    </source>
</evidence>
<dbReference type="AlphaFoldDB" id="A0A388TDK4"/>
<dbReference type="PANTHER" id="PTHR41791">
    <property type="entry name" value="SSL7039 PROTEIN"/>
    <property type="match status" value="1"/>
</dbReference>
<accession>A0A388TDK4</accession>
<sequence>MISMLTVELTEIFDKWYKKLRDDQAKSAIDVRLVRLAKGNFGDCKSLGNSLYEIRIHCGAGYRLYFVNKSNKWILILCGGAKSTQNKDIEKARKIAKELTC</sequence>
<comment type="caution">
    <text evidence="1">The sequence shown here is derived from an EMBL/GenBank/DDBJ whole genome shotgun (WGS) entry which is preliminary data.</text>
</comment>
<organism evidence="1 2">
    <name type="scientific">Termititenax aidoneus</name>
    <dbReference type="NCBI Taxonomy" id="2218524"/>
    <lineage>
        <taxon>Bacteria</taxon>
        <taxon>Bacillati</taxon>
        <taxon>Candidatus Margulisiibacteriota</taxon>
        <taxon>Candidatus Termititenacia</taxon>
        <taxon>Candidatus Termititenacales</taxon>
        <taxon>Candidatus Termititenacaceae</taxon>
        <taxon>Candidatus Termititenax</taxon>
    </lineage>
</organism>
<dbReference type="InterPro" id="IPR014056">
    <property type="entry name" value="TypeIITA-like_toxin_pred"/>
</dbReference>
<dbReference type="PIRSF" id="PIRSF028744">
    <property type="entry name" value="Addict_mod_HI1419"/>
    <property type="match status" value="1"/>
</dbReference>
<dbReference type="InterPro" id="IPR009241">
    <property type="entry name" value="HigB-like"/>
</dbReference>
<proteinExistence type="predicted"/>
<protein>
    <submittedName>
        <fullName evidence="1">Toxin ParE</fullName>
    </submittedName>
</protein>
<dbReference type="EMBL" id="BGZN01000083">
    <property type="protein sequence ID" value="GBR74774.1"/>
    <property type="molecule type" value="Genomic_DNA"/>
</dbReference>
<dbReference type="Pfam" id="PF05973">
    <property type="entry name" value="Gp49"/>
    <property type="match status" value="1"/>
</dbReference>
<dbReference type="NCBIfam" id="TIGR02683">
    <property type="entry name" value="upstrm_HI1419"/>
    <property type="match status" value="1"/>
</dbReference>
<reference evidence="1 2" key="1">
    <citation type="journal article" date="2019" name="ISME J.">
        <title>Genome analyses of uncultured TG2/ZB3 bacteria in 'Margulisbacteria' specifically attached to ectosymbiotic spirochetes of protists in the termite gut.</title>
        <authorList>
            <person name="Utami Y.D."/>
            <person name="Kuwahara H."/>
            <person name="Igai K."/>
            <person name="Murakami T."/>
            <person name="Sugaya K."/>
            <person name="Morikawa T."/>
            <person name="Nagura Y."/>
            <person name="Yuki M."/>
            <person name="Deevong P."/>
            <person name="Inoue T."/>
            <person name="Kihara K."/>
            <person name="Lo N."/>
            <person name="Yamada A."/>
            <person name="Ohkuma M."/>
            <person name="Hongoh Y."/>
        </authorList>
    </citation>
    <scope>NUCLEOTIDE SEQUENCE [LARGE SCALE GENOMIC DNA]</scope>
    <source>
        <strain evidence="1">NkOx7-01</strain>
    </source>
</reference>
<dbReference type="PANTHER" id="PTHR41791:SF1">
    <property type="entry name" value="SSL7039 PROTEIN"/>
    <property type="match status" value="1"/>
</dbReference>
<dbReference type="Proteomes" id="UP000269352">
    <property type="component" value="Unassembled WGS sequence"/>
</dbReference>
<gene>
    <name evidence="1" type="primary">parE</name>
    <name evidence="1" type="ORF">NO1_1896</name>
</gene>
<keyword evidence="2" id="KW-1185">Reference proteome</keyword>
<name>A0A388TDK4_TERA1</name>